<dbReference type="Proteomes" id="UP001164726">
    <property type="component" value="Chromosome"/>
</dbReference>
<organism evidence="1 2">
    <name type="scientific">Fervidibacillus halotolerans</name>
    <dbReference type="NCBI Taxonomy" id="2980027"/>
    <lineage>
        <taxon>Bacteria</taxon>
        <taxon>Bacillati</taxon>
        <taxon>Bacillota</taxon>
        <taxon>Bacilli</taxon>
        <taxon>Bacillales</taxon>
        <taxon>Bacillaceae</taxon>
        <taxon>Fervidibacillus</taxon>
    </lineage>
</organism>
<reference evidence="1" key="1">
    <citation type="submission" date="2022-09" db="EMBL/GenBank/DDBJ databases">
        <title>Complete Genomes of Fervidibacillus albus and Fervidibacillus halotolerans isolated from tidal flat sediments.</title>
        <authorList>
            <person name="Kwon K.K."/>
            <person name="Yang S.-H."/>
            <person name="Park M.J."/>
            <person name="Oh H.-M."/>
        </authorList>
    </citation>
    <scope>NUCLEOTIDE SEQUENCE</scope>
    <source>
        <strain evidence="1">MEBiC13594</strain>
    </source>
</reference>
<evidence type="ECO:0000313" key="1">
    <source>
        <dbReference type="EMBL" id="WAA11639.1"/>
    </source>
</evidence>
<dbReference type="Gene3D" id="1.10.4010.10">
    <property type="entry name" value="Type II deoxyuridine triphosphatase"/>
    <property type="match status" value="1"/>
</dbReference>
<dbReference type="PIRSF" id="PIRSF030140">
    <property type="entry name" value="UCP030140"/>
    <property type="match status" value="1"/>
</dbReference>
<dbReference type="InterPro" id="IPR016947">
    <property type="entry name" value="UCP030140"/>
</dbReference>
<evidence type="ECO:0000313" key="2">
    <source>
        <dbReference type="Proteomes" id="UP001164726"/>
    </source>
</evidence>
<gene>
    <name evidence="1" type="ORF">OE105_08385</name>
</gene>
<dbReference type="SUPFAM" id="SSF101386">
    <property type="entry name" value="all-alpha NTP pyrophosphatases"/>
    <property type="match status" value="1"/>
</dbReference>
<accession>A0A9E8RXW7</accession>
<keyword evidence="2" id="KW-1185">Reference proteome</keyword>
<dbReference type="EMBL" id="CP106877">
    <property type="protein sequence ID" value="WAA11639.1"/>
    <property type="molecule type" value="Genomic_DNA"/>
</dbReference>
<name>A0A9E8RXW7_9BACI</name>
<dbReference type="Pfam" id="PF08761">
    <property type="entry name" value="dUTPase_2"/>
    <property type="match status" value="1"/>
</dbReference>
<protein>
    <submittedName>
        <fullName evidence="1">dUTP diphosphatase</fullName>
    </submittedName>
</protein>
<dbReference type="RefSeq" id="WP_275419752.1">
    <property type="nucleotide sequence ID" value="NZ_CP106877.1"/>
</dbReference>
<dbReference type="CDD" id="cd11527">
    <property type="entry name" value="NTP-PPase_dUTPase"/>
    <property type="match status" value="1"/>
</dbReference>
<sequence length="163" mass="19054">MELRTMFSMQRTLDRRIESEHGLEREDLFDKKLLALFVEVGELANETRCFKFWSQKPASSKERILEEYVDGLHFILSLGIELGFDNEPYSISTETETPDATAAFLNVFDQIHRLKTLKNKEAYFSLIQSYIKLGHLLGFTGEDMYDGYVQKNELNHLRQDKGY</sequence>
<dbReference type="AlphaFoldDB" id="A0A9E8RXW7"/>
<proteinExistence type="predicted"/>
<dbReference type="KEGG" id="fhl:OE105_08385"/>
<dbReference type="InterPro" id="IPR014871">
    <property type="entry name" value="dUTPase/dCTP_pyrophosphatase"/>
</dbReference>